<feature type="transmembrane region" description="Helical" evidence="5">
    <location>
        <begin position="222"/>
        <end position="241"/>
    </location>
</feature>
<dbReference type="Proteomes" id="UP001589774">
    <property type="component" value="Unassembled WGS sequence"/>
</dbReference>
<feature type="domain" description="O-antigen ligase-related" evidence="6">
    <location>
        <begin position="255"/>
        <end position="396"/>
    </location>
</feature>
<keyword evidence="4 5" id="KW-0472">Membrane</keyword>
<organism evidence="7 8">
    <name type="scientific">Olivibacter oleidegradans</name>
    <dbReference type="NCBI Taxonomy" id="760123"/>
    <lineage>
        <taxon>Bacteria</taxon>
        <taxon>Pseudomonadati</taxon>
        <taxon>Bacteroidota</taxon>
        <taxon>Sphingobacteriia</taxon>
        <taxon>Sphingobacteriales</taxon>
        <taxon>Sphingobacteriaceae</taxon>
        <taxon>Olivibacter</taxon>
    </lineage>
</organism>
<keyword evidence="8" id="KW-1185">Reference proteome</keyword>
<feature type="transmembrane region" description="Helical" evidence="5">
    <location>
        <begin position="384"/>
        <end position="402"/>
    </location>
</feature>
<dbReference type="Pfam" id="PF04932">
    <property type="entry name" value="Wzy_C"/>
    <property type="match status" value="1"/>
</dbReference>
<gene>
    <name evidence="7" type="ORF">ACFFI0_17835</name>
</gene>
<evidence type="ECO:0000256" key="3">
    <source>
        <dbReference type="ARBA" id="ARBA00022989"/>
    </source>
</evidence>
<protein>
    <submittedName>
        <fullName evidence="7">O-antigen ligase family protein</fullName>
    </submittedName>
</protein>
<feature type="transmembrane region" description="Helical" evidence="5">
    <location>
        <begin position="78"/>
        <end position="99"/>
    </location>
</feature>
<evidence type="ECO:0000313" key="8">
    <source>
        <dbReference type="Proteomes" id="UP001589774"/>
    </source>
</evidence>
<feature type="transmembrane region" description="Helical" evidence="5">
    <location>
        <begin position="422"/>
        <end position="439"/>
    </location>
</feature>
<feature type="transmembrane region" description="Helical" evidence="5">
    <location>
        <begin position="291"/>
        <end position="311"/>
    </location>
</feature>
<dbReference type="EMBL" id="JBHLWO010000002">
    <property type="protein sequence ID" value="MFC0320191.1"/>
    <property type="molecule type" value="Genomic_DNA"/>
</dbReference>
<dbReference type="GO" id="GO:0016874">
    <property type="term" value="F:ligase activity"/>
    <property type="evidence" value="ECO:0007669"/>
    <property type="project" value="UniProtKB-KW"/>
</dbReference>
<accession>A0ABV6HMR7</accession>
<feature type="transmembrane region" description="Helical" evidence="5">
    <location>
        <begin position="31"/>
        <end position="49"/>
    </location>
</feature>
<evidence type="ECO:0000313" key="7">
    <source>
        <dbReference type="EMBL" id="MFC0320191.1"/>
    </source>
</evidence>
<dbReference type="InterPro" id="IPR007016">
    <property type="entry name" value="O-antigen_ligase-rel_domated"/>
</dbReference>
<dbReference type="InterPro" id="IPR051533">
    <property type="entry name" value="WaaL-like"/>
</dbReference>
<keyword evidence="2 5" id="KW-0812">Transmembrane</keyword>
<feature type="transmembrane region" description="Helical" evidence="5">
    <location>
        <begin position="445"/>
        <end position="464"/>
    </location>
</feature>
<reference evidence="7 8" key="1">
    <citation type="submission" date="2024-09" db="EMBL/GenBank/DDBJ databases">
        <authorList>
            <person name="Sun Q."/>
            <person name="Mori K."/>
        </authorList>
    </citation>
    <scope>NUCLEOTIDE SEQUENCE [LARGE SCALE GENOMIC DNA]</scope>
    <source>
        <strain evidence="7 8">CCM 7765</strain>
    </source>
</reference>
<keyword evidence="3 5" id="KW-1133">Transmembrane helix</keyword>
<feature type="transmembrane region" description="Helical" evidence="5">
    <location>
        <begin position="144"/>
        <end position="160"/>
    </location>
</feature>
<keyword evidence="7" id="KW-0436">Ligase</keyword>
<feature type="transmembrane region" description="Helical" evidence="5">
    <location>
        <begin position="167"/>
        <end position="186"/>
    </location>
</feature>
<evidence type="ECO:0000256" key="4">
    <source>
        <dbReference type="ARBA" id="ARBA00023136"/>
    </source>
</evidence>
<comment type="subcellular location">
    <subcellularLocation>
        <location evidence="1">Membrane</location>
        <topology evidence="1">Multi-pass membrane protein</topology>
    </subcellularLocation>
</comment>
<dbReference type="PANTHER" id="PTHR37422:SF13">
    <property type="entry name" value="LIPOPOLYSACCHARIDE BIOSYNTHESIS PROTEIN PA4999-RELATED"/>
    <property type="match status" value="1"/>
</dbReference>
<comment type="caution">
    <text evidence="7">The sequence shown here is derived from an EMBL/GenBank/DDBJ whole genome shotgun (WGS) entry which is preliminary data.</text>
</comment>
<evidence type="ECO:0000256" key="5">
    <source>
        <dbReference type="SAM" id="Phobius"/>
    </source>
</evidence>
<dbReference type="RefSeq" id="WP_130855234.1">
    <property type="nucleotide sequence ID" value="NZ_JBHLWO010000002.1"/>
</dbReference>
<proteinExistence type="predicted"/>
<sequence>MEMVIPYSRKVIVACVSSALIISVMTPRIGLALPVLASVFCFGLIYTIFLFKDPAVGLYTTLAFCFLMPMLGRELNGVPFGIGVEVLLIGTWIAVLFNHHLYDWSVLRVDLVAWTAGWFIISVLEVFNPAGASVMGWIQEIRNSALHAMLLIPLALLILQQKKVSSVNCILWICLAVSVLAAVNGYRQLKILTPGEQIFLQEMASTHLIWGKLRVFSFYTDAGQFGASQAHILLVAVLLALGPFKWWVRGLCLVGAVSLLVGMMISGTRGAFFVLFFGAFFSLILFKNFKALLLGGLAMMLLVGFLKFTTIGNGNYEIARLRTALDPQDASLNLRFINQRKLADYLKTRPFGGGLGVIGVWGHEYNSDKYLSTIEPDSYWVKVWAMYGIVGFTIWFCMMMYLFGKCGGIIWKIRNPKLKIKLVALTAGAFGVFIASYGNEVINRVPSSLVVYVSLALIYLGPAFDRQVNRMNSLSNPS</sequence>
<evidence type="ECO:0000256" key="2">
    <source>
        <dbReference type="ARBA" id="ARBA00022692"/>
    </source>
</evidence>
<feature type="transmembrane region" description="Helical" evidence="5">
    <location>
        <begin position="111"/>
        <end position="138"/>
    </location>
</feature>
<dbReference type="PANTHER" id="PTHR37422">
    <property type="entry name" value="TEICHURONIC ACID BIOSYNTHESIS PROTEIN TUAE"/>
    <property type="match status" value="1"/>
</dbReference>
<name>A0ABV6HMR7_9SPHI</name>
<evidence type="ECO:0000259" key="6">
    <source>
        <dbReference type="Pfam" id="PF04932"/>
    </source>
</evidence>
<evidence type="ECO:0000256" key="1">
    <source>
        <dbReference type="ARBA" id="ARBA00004141"/>
    </source>
</evidence>